<feature type="compositionally biased region" description="Low complexity" evidence="9">
    <location>
        <begin position="627"/>
        <end position="641"/>
    </location>
</feature>
<dbReference type="Proteomes" id="UP001378188">
    <property type="component" value="Unassembled WGS sequence"/>
</dbReference>
<dbReference type="InterPro" id="IPR036318">
    <property type="entry name" value="FAD-bd_PCMH-like_sf"/>
</dbReference>
<protein>
    <submittedName>
        <fullName evidence="12">Potassium/proton antiporter</fullName>
    </submittedName>
</protein>
<dbReference type="EMBL" id="JAZHOF010000006">
    <property type="protein sequence ID" value="MEJ8572882.1"/>
    <property type="molecule type" value="Genomic_DNA"/>
</dbReference>
<keyword evidence="8 10" id="KW-0472">Membrane</keyword>
<reference evidence="12 13" key="1">
    <citation type="submission" date="2024-02" db="EMBL/GenBank/DDBJ databases">
        <title>Genome analysis and characterization of Microbaculum marinisediminis sp. nov., isolated from marine sediment.</title>
        <authorList>
            <person name="Du Z.-J."/>
            <person name="Ye Y.-Q."/>
            <person name="Zhang Z.-R."/>
            <person name="Yuan S.-M."/>
            <person name="Zhang X.-Y."/>
        </authorList>
    </citation>
    <scope>NUCLEOTIDE SEQUENCE [LARGE SCALE GENOMIC DNA]</scope>
    <source>
        <strain evidence="12 13">SDUM1044001</strain>
    </source>
</reference>
<evidence type="ECO:0000256" key="7">
    <source>
        <dbReference type="ARBA" id="ARBA00023065"/>
    </source>
</evidence>
<dbReference type="SUPFAM" id="SSF56176">
    <property type="entry name" value="FAD-binding/transporter-associated domain-like"/>
    <property type="match status" value="1"/>
</dbReference>
<dbReference type="Pfam" id="PF00999">
    <property type="entry name" value="Na_H_Exchanger"/>
    <property type="match status" value="1"/>
</dbReference>
<feature type="transmembrane region" description="Helical" evidence="10">
    <location>
        <begin position="193"/>
        <end position="212"/>
    </location>
</feature>
<dbReference type="InterPro" id="IPR038770">
    <property type="entry name" value="Na+/solute_symporter_sf"/>
</dbReference>
<evidence type="ECO:0000256" key="10">
    <source>
        <dbReference type="SAM" id="Phobius"/>
    </source>
</evidence>
<dbReference type="Pfam" id="PF03471">
    <property type="entry name" value="CorC_HlyC"/>
    <property type="match status" value="1"/>
</dbReference>
<dbReference type="InterPro" id="IPR005170">
    <property type="entry name" value="Transptr-assoc_dom"/>
</dbReference>
<dbReference type="NCBIfam" id="NF003716">
    <property type="entry name" value="PRK05326.1-3"/>
    <property type="match status" value="1"/>
</dbReference>
<evidence type="ECO:0000313" key="12">
    <source>
        <dbReference type="EMBL" id="MEJ8572882.1"/>
    </source>
</evidence>
<feature type="transmembrane region" description="Helical" evidence="10">
    <location>
        <begin position="336"/>
        <end position="359"/>
    </location>
</feature>
<evidence type="ECO:0000256" key="9">
    <source>
        <dbReference type="SAM" id="MobiDB-lite"/>
    </source>
</evidence>
<keyword evidence="2" id="KW-0813">Transport</keyword>
<dbReference type="SMART" id="SM01091">
    <property type="entry name" value="CorC_HlyC"/>
    <property type="match status" value="1"/>
</dbReference>
<keyword evidence="5 10" id="KW-0812">Transmembrane</keyword>
<feature type="transmembrane region" description="Helical" evidence="10">
    <location>
        <begin position="57"/>
        <end position="76"/>
    </location>
</feature>
<dbReference type="GO" id="GO:0050660">
    <property type="term" value="F:flavin adenine dinucleotide binding"/>
    <property type="evidence" value="ECO:0007669"/>
    <property type="project" value="InterPro"/>
</dbReference>
<feature type="transmembrane region" description="Helical" evidence="10">
    <location>
        <begin position="365"/>
        <end position="384"/>
    </location>
</feature>
<feature type="compositionally biased region" description="Low complexity" evidence="9">
    <location>
        <begin position="678"/>
        <end position="697"/>
    </location>
</feature>
<dbReference type="GO" id="GO:0015297">
    <property type="term" value="F:antiporter activity"/>
    <property type="evidence" value="ECO:0007669"/>
    <property type="project" value="UniProtKB-KW"/>
</dbReference>
<keyword evidence="4" id="KW-1003">Cell membrane</keyword>
<evidence type="ECO:0000313" key="13">
    <source>
        <dbReference type="Proteomes" id="UP001378188"/>
    </source>
</evidence>
<dbReference type="Gene3D" id="3.30.465.10">
    <property type="match status" value="1"/>
</dbReference>
<keyword evidence="6 10" id="KW-1133">Transmembrane helix</keyword>
<evidence type="ECO:0000256" key="4">
    <source>
        <dbReference type="ARBA" id="ARBA00022475"/>
    </source>
</evidence>
<keyword evidence="13" id="KW-1185">Reference proteome</keyword>
<evidence type="ECO:0000256" key="5">
    <source>
        <dbReference type="ARBA" id="ARBA00022692"/>
    </source>
</evidence>
<dbReference type="RefSeq" id="WP_340330579.1">
    <property type="nucleotide sequence ID" value="NZ_JAZHOF010000006.1"/>
</dbReference>
<evidence type="ECO:0000256" key="1">
    <source>
        <dbReference type="ARBA" id="ARBA00004651"/>
    </source>
</evidence>
<keyword evidence="7" id="KW-0406">Ion transport</keyword>
<sequence>MLEIPLAFILVSSGLLILAVLTSLIAFRIGAPLLLLFLGIGLLVGEDGLGLNFDNAPIAYFIGSVALAVILFDSGFNTRFETAARAAWPALVLATVGVLLTTGLVGVVVHYLSGLSWRASLLLGAIVSSTDAAAVFFLLRVGGISIRDRVRSTLEVESGSNDPMAVFLTATLVDMIVAGPEVGAPVMTFLQAFVMQIGLGTVLGIAGGWLIVRLVNRLKLEPGLYPIIVLGLSLFLFAMVSLINGSGFLAVYIAGMMTGNMGRQGMPLLRRFQDGLTWLAQITMFLILGLLATPSDFGRIAVQGLVVAFFLIFLARPIAVWLCLLPFRFTREETAFISWVGLRGAVSILLAILPMMAAIPAGQAFFNIAFVIVLTSMILQGWTIRPVARRLGLVVPPEIGPVEKVELELPGRATHELVVYHIAADSPVATGERIPRWARPSLIVRDGRSMKQQEAGQLRVGDFVYIFAVPRYVRLLDRLFASPVALEANDRDYFGDFALDGDARMIDIAREYGIPAEDDFGETTLAEFLIAKIGGDPHRGDRTTLGPVELIVRDLDDNDEIETVGLSLTPSETTRRRLPLFQNFDEIALAARDRLRGWSGRGTSGLALPAPDREPEPARIEPPAPEPSGAGPATGPTPEGSVAPDVNAPADTDVDTSPAEPEVPPKAAARAAAKRPARNATPAKPAKSPASKAGRPAAAKRKSARPPRGNARKSSP</sequence>
<accession>A0AAW9RKV1</accession>
<feature type="domain" description="Transporter-associated" evidence="11">
    <location>
        <begin position="490"/>
        <end position="570"/>
    </location>
</feature>
<comment type="subcellular location">
    <subcellularLocation>
        <location evidence="1">Cell membrane</location>
        <topology evidence="1">Multi-pass membrane protein</topology>
    </subcellularLocation>
</comment>
<dbReference type="NCBIfam" id="NF003714">
    <property type="entry name" value="PRK05326.1-1"/>
    <property type="match status" value="1"/>
</dbReference>
<dbReference type="PANTHER" id="PTHR32507">
    <property type="entry name" value="NA(+)/H(+) ANTIPORTER 1"/>
    <property type="match status" value="1"/>
</dbReference>
<organism evidence="12 13">
    <name type="scientific">Microbaculum marinum</name>
    <dbReference type="NCBI Taxonomy" id="1764581"/>
    <lineage>
        <taxon>Bacteria</taxon>
        <taxon>Pseudomonadati</taxon>
        <taxon>Pseudomonadota</taxon>
        <taxon>Alphaproteobacteria</taxon>
        <taxon>Hyphomicrobiales</taxon>
        <taxon>Tepidamorphaceae</taxon>
        <taxon>Microbaculum</taxon>
    </lineage>
</organism>
<dbReference type="InterPro" id="IPR006153">
    <property type="entry name" value="Cation/H_exchanger_TM"/>
</dbReference>
<name>A0AAW9RKV1_9HYPH</name>
<dbReference type="NCBIfam" id="NF003715">
    <property type="entry name" value="PRK05326.1-2"/>
    <property type="match status" value="1"/>
</dbReference>
<gene>
    <name evidence="12" type="ORF">V3328_15435</name>
</gene>
<dbReference type="GO" id="GO:0005886">
    <property type="term" value="C:plasma membrane"/>
    <property type="evidence" value="ECO:0007669"/>
    <property type="project" value="UniProtKB-SubCell"/>
</dbReference>
<feature type="transmembrane region" description="Helical" evidence="10">
    <location>
        <begin position="119"/>
        <end position="139"/>
    </location>
</feature>
<dbReference type="GO" id="GO:1902600">
    <property type="term" value="P:proton transmembrane transport"/>
    <property type="evidence" value="ECO:0007669"/>
    <property type="project" value="InterPro"/>
</dbReference>
<feature type="transmembrane region" description="Helical" evidence="10">
    <location>
        <begin position="6"/>
        <end position="26"/>
    </location>
</feature>
<dbReference type="Gene3D" id="1.20.1530.20">
    <property type="match status" value="1"/>
</dbReference>
<dbReference type="AlphaFoldDB" id="A0AAW9RKV1"/>
<feature type="transmembrane region" description="Helical" evidence="10">
    <location>
        <begin position="88"/>
        <end position="113"/>
    </location>
</feature>
<feature type="transmembrane region" description="Helical" evidence="10">
    <location>
        <begin position="275"/>
        <end position="294"/>
    </location>
</feature>
<feature type="transmembrane region" description="Helical" evidence="10">
    <location>
        <begin position="33"/>
        <end position="51"/>
    </location>
</feature>
<evidence type="ECO:0000256" key="2">
    <source>
        <dbReference type="ARBA" id="ARBA00022448"/>
    </source>
</evidence>
<feature type="region of interest" description="Disordered" evidence="9">
    <location>
        <begin position="598"/>
        <end position="716"/>
    </location>
</feature>
<evidence type="ECO:0000256" key="6">
    <source>
        <dbReference type="ARBA" id="ARBA00022989"/>
    </source>
</evidence>
<evidence type="ECO:0000259" key="11">
    <source>
        <dbReference type="SMART" id="SM01091"/>
    </source>
</evidence>
<comment type="caution">
    <text evidence="12">The sequence shown here is derived from an EMBL/GenBank/DDBJ whole genome shotgun (WGS) entry which is preliminary data.</text>
</comment>
<feature type="transmembrane region" description="Helical" evidence="10">
    <location>
        <begin position="300"/>
        <end position="324"/>
    </location>
</feature>
<dbReference type="PANTHER" id="PTHR32507:SF7">
    <property type="entry name" value="K(+)_H(+) ANTIPORTER NHAP2"/>
    <property type="match status" value="1"/>
</dbReference>
<dbReference type="InterPro" id="IPR016169">
    <property type="entry name" value="FAD-bd_PCMH_sub2"/>
</dbReference>
<feature type="transmembrane region" description="Helical" evidence="10">
    <location>
        <begin position="224"/>
        <end position="254"/>
    </location>
</feature>
<evidence type="ECO:0000256" key="8">
    <source>
        <dbReference type="ARBA" id="ARBA00023136"/>
    </source>
</evidence>
<keyword evidence="3" id="KW-0050">Antiport</keyword>
<evidence type="ECO:0000256" key="3">
    <source>
        <dbReference type="ARBA" id="ARBA00022449"/>
    </source>
</evidence>
<proteinExistence type="predicted"/>